<feature type="region of interest" description="Disordered" evidence="2">
    <location>
        <begin position="30"/>
        <end position="58"/>
    </location>
</feature>
<feature type="compositionally biased region" description="Polar residues" evidence="2">
    <location>
        <begin position="768"/>
        <end position="789"/>
    </location>
</feature>
<feature type="compositionally biased region" description="Low complexity" evidence="2">
    <location>
        <begin position="739"/>
        <end position="753"/>
    </location>
</feature>
<accession>A0A8K0JLE2</accession>
<feature type="coiled-coil region" evidence="1">
    <location>
        <begin position="389"/>
        <end position="438"/>
    </location>
</feature>
<protein>
    <submittedName>
        <fullName evidence="3">Uncharacterized protein</fullName>
    </submittedName>
</protein>
<feature type="region of interest" description="Disordered" evidence="2">
    <location>
        <begin position="290"/>
        <end position="314"/>
    </location>
</feature>
<feature type="region of interest" description="Disordered" evidence="2">
    <location>
        <begin position="608"/>
        <end position="756"/>
    </location>
</feature>
<keyword evidence="1" id="KW-0175">Coiled coil</keyword>
<feature type="compositionally biased region" description="Low complexity" evidence="2">
    <location>
        <begin position="153"/>
        <end position="170"/>
    </location>
</feature>
<feature type="region of interest" description="Disordered" evidence="2">
    <location>
        <begin position="134"/>
        <end position="178"/>
    </location>
</feature>
<evidence type="ECO:0000313" key="3">
    <source>
        <dbReference type="EMBL" id="KAG7548895.1"/>
    </source>
</evidence>
<reference evidence="3" key="1">
    <citation type="submission" date="2020-04" db="EMBL/GenBank/DDBJ databases">
        <title>Analysis of mating type loci in Filobasidium floriforme.</title>
        <authorList>
            <person name="Nowrousian M."/>
        </authorList>
    </citation>
    <scope>NUCLEOTIDE SEQUENCE</scope>
    <source>
        <strain evidence="3">CBS 6242</strain>
    </source>
</reference>
<feature type="region of interest" description="Disordered" evidence="2">
    <location>
        <begin position="79"/>
        <end position="122"/>
    </location>
</feature>
<evidence type="ECO:0000256" key="2">
    <source>
        <dbReference type="SAM" id="MobiDB-lite"/>
    </source>
</evidence>
<feature type="compositionally biased region" description="Acidic residues" evidence="2">
    <location>
        <begin position="690"/>
        <end position="708"/>
    </location>
</feature>
<gene>
    <name evidence="3" type="ORF">FFLO_03187</name>
</gene>
<feature type="compositionally biased region" description="Basic residues" evidence="2">
    <location>
        <begin position="674"/>
        <end position="684"/>
    </location>
</feature>
<feature type="compositionally biased region" description="Polar residues" evidence="2">
    <location>
        <begin position="649"/>
        <end position="669"/>
    </location>
</feature>
<evidence type="ECO:0000256" key="1">
    <source>
        <dbReference type="SAM" id="Coils"/>
    </source>
</evidence>
<evidence type="ECO:0000313" key="4">
    <source>
        <dbReference type="Proteomes" id="UP000812966"/>
    </source>
</evidence>
<feature type="compositionally biased region" description="Basic and acidic residues" evidence="2">
    <location>
        <begin position="290"/>
        <end position="301"/>
    </location>
</feature>
<feature type="compositionally biased region" description="Polar residues" evidence="2">
    <location>
        <begin position="100"/>
        <end position="113"/>
    </location>
</feature>
<name>A0A8K0JLE2_9TREE</name>
<comment type="caution">
    <text evidence="3">The sequence shown here is derived from an EMBL/GenBank/DDBJ whole genome shotgun (WGS) entry which is preliminary data.</text>
</comment>
<feature type="region of interest" description="Disordered" evidence="2">
    <location>
        <begin position="768"/>
        <end position="834"/>
    </location>
</feature>
<dbReference type="EMBL" id="JABELV010000057">
    <property type="protein sequence ID" value="KAG7548895.1"/>
    <property type="molecule type" value="Genomic_DNA"/>
</dbReference>
<dbReference type="Proteomes" id="UP000812966">
    <property type="component" value="Unassembled WGS sequence"/>
</dbReference>
<dbReference type="AlphaFoldDB" id="A0A8K0JLE2"/>
<organism evidence="3 4">
    <name type="scientific">Filobasidium floriforme</name>
    <dbReference type="NCBI Taxonomy" id="5210"/>
    <lineage>
        <taxon>Eukaryota</taxon>
        <taxon>Fungi</taxon>
        <taxon>Dikarya</taxon>
        <taxon>Basidiomycota</taxon>
        <taxon>Agaricomycotina</taxon>
        <taxon>Tremellomycetes</taxon>
        <taxon>Filobasidiales</taxon>
        <taxon>Filobasidiaceae</taxon>
        <taxon>Filobasidium</taxon>
    </lineage>
</organism>
<sequence length="834" mass="92500">MTQPIKPIRIALRTCGDAVAPVVIRQDIPLGSELNDQEEDDQNETGRATGEQTETHCENQLRMSTSAQTIQYPGRTGQTISTGALGLASPSHNAPERHPFQSTPYTHPATVNPQHLHHHSQSAYLPAEVRMPPAQPIQPASVTPSNPSRPPTQNQAQTQGQSQRQSYQHIQRLDATASQHETELTRIRNTLADVVADVGVLTGHLEKQAEQLEEARREKEALVAQMQEMDNEQTARIADLEEMVADLEDEVYGEGDGGSGGGNRGTATSQEKRALAVYLKRVLEQLHGERPPLAYPDKDESWPQLTTADGAPAGPAMRWDYSKAFREEPNISQTRLLLKFVKEKPDAVDMPNDTPMSMVLPYSTHVNVYSKALSDIFKQYRAATKTQALKKWKDRKPEVLREIESLLAEDQGDEPLPLEQRRAQAAELQKMVDKMDGQAAAVDGDKKGNVRSKCQSMVQRVKKIRPTSPYSAVKFEFLEDVYCMPPPTLVKQPNGQFKAYATDMSAVYSDQFIEMFQLIWESEDPTGTSSHSPIINDPPIGYEPQPPSPYWATQFGQLHLNPQRWMFNDTFLASHAPTSPIWNRIVDVNEPTSPEDVKLTQWYLMHPQTLGRTPKGAAKSKTSVPKDTTKSRNSKKRVRSVSIAASEMGPTSTPSPGSYGNLPPSSDGSQPMYKRIKSAMKPKGRPAILDEGDENDESAIDIDPDLDDPAPLTPVGRPLPLPPMRANSRDMLRLSGPASSKTTPRTPVRPSPRQHQAANTMTNIFPSHHSTQQQIAGPSKQRFNQPATETRTHMLSGHDSYHNSSDYDIETDPQSEGYARSGSRTGYLYTTGRS</sequence>
<dbReference type="OrthoDB" id="2601863at2759"/>
<keyword evidence="4" id="KW-1185">Reference proteome</keyword>
<proteinExistence type="predicted"/>